<protein>
    <submittedName>
        <fullName evidence="1">Putative nucleotidyl transferase</fullName>
    </submittedName>
</protein>
<dbReference type="SUPFAM" id="SSF81301">
    <property type="entry name" value="Nucleotidyltransferase"/>
    <property type="match status" value="1"/>
</dbReference>
<dbReference type="InterPro" id="IPR043519">
    <property type="entry name" value="NT_sf"/>
</dbReference>
<accession>A0A249XLB1</accession>
<dbReference type="EMBL" id="MF683623">
    <property type="protein sequence ID" value="ASZ71993.1"/>
    <property type="molecule type" value="Genomic_DNA"/>
</dbReference>
<sequence length="205" mass="23292">MYQKDRNIPHEGLARRLMAVGSVIVILEGTVRRQARLVGGAVRDIYKNVDPHDFDIAVVGDPDAGDADNFETMCKVCDAFSAFGYKTEVHRAYDQASRDFNARWVGVVKLTSPVGQQYDILFSREDSILETLNGFDCTFNQCFLQNYDSLSGRAQMMFLHSPNYEHQFQLKPVRYERRQRLEEIAAKLGYTLGQVRGIEVIVSEG</sequence>
<dbReference type="Gene3D" id="3.30.460.10">
    <property type="entry name" value="Beta Polymerase, domain 2"/>
    <property type="match status" value="1"/>
</dbReference>
<keyword evidence="1" id="KW-0808">Transferase</keyword>
<keyword evidence="2" id="KW-1185">Reference proteome</keyword>
<dbReference type="Proteomes" id="UP000230617">
    <property type="component" value="Segment"/>
</dbReference>
<evidence type="ECO:0000313" key="1">
    <source>
        <dbReference type="EMBL" id="ASZ71993.1"/>
    </source>
</evidence>
<organism evidence="1 2">
    <name type="scientific">Aeromonas phage CF7</name>
    <dbReference type="NCBI Taxonomy" id="2507411"/>
    <lineage>
        <taxon>Viruses</taxon>
        <taxon>Duplodnaviria</taxon>
        <taxon>Heunggongvirae</taxon>
        <taxon>Uroviricota</taxon>
        <taxon>Caudoviricetes</taxon>
        <taxon>Autographivirales</taxon>
        <taxon>Autonotataviridae</taxon>
        <taxon>Melnykvirinae</taxon>
        <taxon>Ahphunavirus</taxon>
        <taxon>Ahphunavirus CF7</taxon>
    </lineage>
</organism>
<gene>
    <name evidence="1" type="ORF">CF7_47</name>
</gene>
<proteinExistence type="predicted"/>
<evidence type="ECO:0000313" key="2">
    <source>
        <dbReference type="Proteomes" id="UP000230617"/>
    </source>
</evidence>
<reference evidence="2" key="1">
    <citation type="submission" date="2017-08" db="EMBL/GenBank/DDBJ databases">
        <title>Complete genome sequence of Aeromonas hydrophila bacteriophage Ahp1.</title>
        <authorList>
            <person name="Tyagi A."/>
            <person name="Kumar N."/>
            <person name="Singh N.K."/>
            <person name="Kaur S."/>
        </authorList>
    </citation>
    <scope>NUCLEOTIDE SEQUENCE [LARGE SCALE GENOMIC DNA]</scope>
</reference>
<name>A0A249XLB1_9CAUD</name>
<dbReference type="GO" id="GO:0016740">
    <property type="term" value="F:transferase activity"/>
    <property type="evidence" value="ECO:0007669"/>
    <property type="project" value="UniProtKB-KW"/>
</dbReference>